<feature type="transmembrane region" description="Helical" evidence="1">
    <location>
        <begin position="131"/>
        <end position="150"/>
    </location>
</feature>
<evidence type="ECO:0000313" key="3">
    <source>
        <dbReference type="Proteomes" id="UP001595378"/>
    </source>
</evidence>
<protein>
    <submittedName>
        <fullName evidence="2">Uncharacterized protein</fullName>
    </submittedName>
</protein>
<comment type="caution">
    <text evidence="2">The sequence shown here is derived from an EMBL/GenBank/DDBJ whole genome shotgun (WGS) entry which is preliminary data.</text>
</comment>
<feature type="transmembrane region" description="Helical" evidence="1">
    <location>
        <begin position="100"/>
        <end position="119"/>
    </location>
</feature>
<keyword evidence="3" id="KW-1185">Reference proteome</keyword>
<sequence length="382" mass="39259">MRSPASDHPQSWPVPAWLFLALAAIVAPAVVMLLVADAPAPVPVALVGGPILAAALIAAGLTAGAASRRFWIGFPLALLAGVGLIQLARVLGMPALPHPFSTGMSVIVTSFGFAAMGALLGRAAPAMGWRIAAFAIATMAGILAIVAVWPDTLPDALLALVPAHWASMAIQTALTGTGTRLASSSLFALAGTGAAALLARGLWSRNWPQGWPHNWPLWLVVVAWIGLSALVWQRPAPPMPKADLAIAAAPSGPIAPMASAPPDAATQSAIDRVQRQIAEWPAAADPHLAQRARNLLLIAAVPDLYDTEPLQSHLPALVAAELRARLPADQRAAILAAIAADPAAGSVAARETLPKLGLPANVGDEAPVRNRMGLYAARLGAE</sequence>
<organism evidence="2 3">
    <name type="scientific">Alteraurantiacibacter lauratis</name>
    <dbReference type="NCBI Taxonomy" id="2054627"/>
    <lineage>
        <taxon>Bacteria</taxon>
        <taxon>Pseudomonadati</taxon>
        <taxon>Pseudomonadota</taxon>
        <taxon>Alphaproteobacteria</taxon>
        <taxon>Sphingomonadales</taxon>
        <taxon>Erythrobacteraceae</taxon>
        <taxon>Alteraurantiacibacter</taxon>
    </lineage>
</organism>
<keyword evidence="1" id="KW-1133">Transmembrane helix</keyword>
<reference evidence="3" key="1">
    <citation type="journal article" date="2019" name="Int. J. Syst. Evol. Microbiol.">
        <title>The Global Catalogue of Microorganisms (GCM) 10K type strain sequencing project: providing services to taxonomists for standard genome sequencing and annotation.</title>
        <authorList>
            <consortium name="The Broad Institute Genomics Platform"/>
            <consortium name="The Broad Institute Genome Sequencing Center for Infectious Disease"/>
            <person name="Wu L."/>
            <person name="Ma J."/>
        </authorList>
    </citation>
    <scope>NUCLEOTIDE SEQUENCE [LARGE SCALE GENOMIC DNA]</scope>
    <source>
        <strain evidence="3">KCTC 52606</strain>
    </source>
</reference>
<keyword evidence="1" id="KW-0812">Transmembrane</keyword>
<name>A0ABV7EG74_9SPHN</name>
<feature type="transmembrane region" description="Helical" evidence="1">
    <location>
        <begin position="70"/>
        <end position="88"/>
    </location>
</feature>
<proteinExistence type="predicted"/>
<evidence type="ECO:0000313" key="2">
    <source>
        <dbReference type="EMBL" id="MFC3101719.1"/>
    </source>
</evidence>
<keyword evidence="1" id="KW-0472">Membrane</keyword>
<feature type="transmembrane region" description="Helical" evidence="1">
    <location>
        <begin position="186"/>
        <end position="203"/>
    </location>
</feature>
<gene>
    <name evidence="2" type="ORF">ACFODK_12545</name>
</gene>
<dbReference type="EMBL" id="JBHRSU010000035">
    <property type="protein sequence ID" value="MFC3101719.1"/>
    <property type="molecule type" value="Genomic_DNA"/>
</dbReference>
<accession>A0ABV7EG74</accession>
<evidence type="ECO:0000256" key="1">
    <source>
        <dbReference type="SAM" id="Phobius"/>
    </source>
</evidence>
<feature type="transmembrane region" description="Helical" evidence="1">
    <location>
        <begin position="42"/>
        <end position="63"/>
    </location>
</feature>
<dbReference type="RefSeq" id="WP_336918849.1">
    <property type="nucleotide sequence ID" value="NZ_JBANRN010000006.1"/>
</dbReference>
<feature type="transmembrane region" description="Helical" evidence="1">
    <location>
        <begin position="215"/>
        <end position="232"/>
    </location>
</feature>
<dbReference type="Proteomes" id="UP001595378">
    <property type="component" value="Unassembled WGS sequence"/>
</dbReference>
<feature type="transmembrane region" description="Helical" evidence="1">
    <location>
        <begin position="12"/>
        <end position="36"/>
    </location>
</feature>